<keyword evidence="3" id="KW-0547">Nucleotide-binding</keyword>
<evidence type="ECO:0000313" key="5">
    <source>
        <dbReference type="EMBL" id="MCK0087649.1"/>
    </source>
</evidence>
<dbReference type="Proteomes" id="UP001203136">
    <property type="component" value="Unassembled WGS sequence"/>
</dbReference>
<dbReference type="PANTHER" id="PTHR43790:SF9">
    <property type="entry name" value="GALACTOFURANOSE TRANSPORTER ATP-BINDING PROTEIN YTFR"/>
    <property type="match status" value="1"/>
</dbReference>
<name>A0AAW5F748_CLOSY</name>
<evidence type="ECO:0000256" key="2">
    <source>
        <dbReference type="ARBA" id="ARBA00022737"/>
    </source>
</evidence>
<dbReference type="PANTHER" id="PTHR43790">
    <property type="entry name" value="CARBOHYDRATE TRANSPORT ATP-BINDING PROTEIN MG119-RELATED"/>
    <property type="match status" value="1"/>
</dbReference>
<keyword evidence="4 5" id="KW-0067">ATP-binding</keyword>
<dbReference type="RefSeq" id="WP_024739158.1">
    <property type="nucleotide sequence ID" value="NZ_JAINVB010000001.1"/>
</dbReference>
<evidence type="ECO:0000256" key="1">
    <source>
        <dbReference type="ARBA" id="ARBA00022448"/>
    </source>
</evidence>
<gene>
    <name evidence="5" type="ORF">K5I21_17570</name>
</gene>
<dbReference type="InterPro" id="IPR027417">
    <property type="entry name" value="P-loop_NTPase"/>
</dbReference>
<evidence type="ECO:0000256" key="3">
    <source>
        <dbReference type="ARBA" id="ARBA00022741"/>
    </source>
</evidence>
<keyword evidence="1" id="KW-0813">Transport</keyword>
<organism evidence="5 6">
    <name type="scientific">Clostridium symbiosum</name>
    <name type="common">Bacteroides symbiosus</name>
    <dbReference type="NCBI Taxonomy" id="1512"/>
    <lineage>
        <taxon>Bacteria</taxon>
        <taxon>Bacillati</taxon>
        <taxon>Bacillota</taxon>
        <taxon>Clostridia</taxon>
        <taxon>Lachnospirales</taxon>
        <taxon>Lachnospiraceae</taxon>
        <taxon>Otoolea</taxon>
    </lineage>
</organism>
<dbReference type="Gene3D" id="3.40.50.300">
    <property type="entry name" value="P-loop containing nucleotide triphosphate hydrolases"/>
    <property type="match status" value="1"/>
</dbReference>
<evidence type="ECO:0000256" key="4">
    <source>
        <dbReference type="ARBA" id="ARBA00022840"/>
    </source>
</evidence>
<dbReference type="EMBL" id="JAINVB010000001">
    <property type="protein sequence ID" value="MCK0087649.1"/>
    <property type="molecule type" value="Genomic_DNA"/>
</dbReference>
<dbReference type="GO" id="GO:0005524">
    <property type="term" value="F:ATP binding"/>
    <property type="evidence" value="ECO:0007669"/>
    <property type="project" value="UniProtKB-KW"/>
</dbReference>
<comment type="caution">
    <text evidence="5">The sequence shown here is derived from an EMBL/GenBank/DDBJ whole genome shotgun (WGS) entry which is preliminary data.</text>
</comment>
<evidence type="ECO:0000313" key="6">
    <source>
        <dbReference type="Proteomes" id="UP001203136"/>
    </source>
</evidence>
<protein>
    <submittedName>
        <fullName evidence="5">Galactose ABC transporter ATP-binding protein</fullName>
    </submittedName>
</protein>
<dbReference type="InterPro" id="IPR050107">
    <property type="entry name" value="ABC_carbohydrate_import_ATPase"/>
</dbReference>
<sequence length="51" mass="5560">MGDVILKVNGLSKYYAQVKALDNISMEIRRGETHALCGENGAGDRVIIRPS</sequence>
<dbReference type="SUPFAM" id="SSF52540">
    <property type="entry name" value="P-loop containing nucleoside triphosphate hydrolases"/>
    <property type="match status" value="1"/>
</dbReference>
<accession>A0AAW5F748</accession>
<reference evidence="5" key="1">
    <citation type="journal article" date="2022" name="Cell Host Microbe">
        <title>Colonization of the live biotherapeutic product VE303 and modulation of the microbiota and metabolites in healthy volunteers.</title>
        <authorList>
            <person name="Dsouza M."/>
            <person name="Menon R."/>
            <person name="Crossette E."/>
            <person name="Bhattarai S.K."/>
            <person name="Schneider J."/>
            <person name="Kim Y.G."/>
            <person name="Reddy S."/>
            <person name="Caballero S."/>
            <person name="Felix C."/>
            <person name="Cornacchione L."/>
            <person name="Hendrickson J."/>
            <person name="Watson A.R."/>
            <person name="Minot S.S."/>
            <person name="Greenfield N."/>
            <person name="Schopf L."/>
            <person name="Szabady R."/>
            <person name="Patarroyo J."/>
            <person name="Smith W."/>
            <person name="Harrison P."/>
            <person name="Kuijper E.J."/>
            <person name="Kelly C.P."/>
            <person name="Olle B."/>
            <person name="Bobilev D."/>
            <person name="Silber J.L."/>
            <person name="Bucci V."/>
            <person name="Roberts B."/>
            <person name="Faith J."/>
            <person name="Norman J.M."/>
        </authorList>
    </citation>
    <scope>NUCLEOTIDE SEQUENCE</scope>
    <source>
        <strain evidence="5">VE303-04</strain>
    </source>
</reference>
<dbReference type="AlphaFoldDB" id="A0AAW5F748"/>
<keyword evidence="2" id="KW-0677">Repeat</keyword>
<proteinExistence type="predicted"/>